<organism evidence="9 10">
    <name type="scientific">Candidatus Fimimorpha faecalis</name>
    <dbReference type="NCBI Taxonomy" id="2840824"/>
    <lineage>
        <taxon>Bacteria</taxon>
        <taxon>Bacillati</taxon>
        <taxon>Bacillota</taxon>
        <taxon>Clostridia</taxon>
        <taxon>Eubacteriales</taxon>
        <taxon>Candidatus Fimimorpha</taxon>
    </lineage>
</organism>
<feature type="active site" description="Proton acceptor" evidence="6">
    <location>
        <position position="315"/>
    </location>
</feature>
<dbReference type="EMBL" id="DVHN01000070">
    <property type="protein sequence ID" value="HIR88522.1"/>
    <property type="molecule type" value="Genomic_DNA"/>
</dbReference>
<reference evidence="9" key="1">
    <citation type="submission" date="2020-10" db="EMBL/GenBank/DDBJ databases">
        <authorList>
            <person name="Gilroy R."/>
        </authorList>
    </citation>
    <scope>NUCLEOTIDE SEQUENCE</scope>
    <source>
        <strain evidence="9">ChiW13-3771</strain>
    </source>
</reference>
<dbReference type="Pfam" id="PF01263">
    <property type="entry name" value="Aldose_epim"/>
    <property type="match status" value="1"/>
</dbReference>
<accession>A0A9D1EDS9</accession>
<dbReference type="PANTHER" id="PTHR10091">
    <property type="entry name" value="ALDOSE-1-EPIMERASE"/>
    <property type="match status" value="1"/>
</dbReference>
<protein>
    <recommendedName>
        <fullName evidence="5">Aldose 1-epimerase</fullName>
        <ecNumber evidence="5">5.1.3.3</ecNumber>
    </recommendedName>
</protein>
<proteinExistence type="inferred from homology"/>
<evidence type="ECO:0000256" key="3">
    <source>
        <dbReference type="ARBA" id="ARBA00023235"/>
    </source>
</evidence>
<dbReference type="GO" id="GO:0004034">
    <property type="term" value="F:aldose 1-epimerase activity"/>
    <property type="evidence" value="ECO:0007669"/>
    <property type="project" value="UniProtKB-EC"/>
</dbReference>
<dbReference type="InterPro" id="IPR014718">
    <property type="entry name" value="GH-type_carb-bd"/>
</dbReference>
<evidence type="ECO:0000256" key="7">
    <source>
        <dbReference type="PIRSR" id="PIRSR005096-2"/>
    </source>
</evidence>
<dbReference type="AlphaFoldDB" id="A0A9D1EDS9"/>
<evidence type="ECO:0000256" key="6">
    <source>
        <dbReference type="PIRSR" id="PIRSR005096-1"/>
    </source>
</evidence>
<dbReference type="GO" id="GO:0033499">
    <property type="term" value="P:galactose catabolic process via UDP-galactose, Leloir pathway"/>
    <property type="evidence" value="ECO:0007669"/>
    <property type="project" value="TreeGrafter"/>
</dbReference>
<dbReference type="GO" id="GO:0030246">
    <property type="term" value="F:carbohydrate binding"/>
    <property type="evidence" value="ECO:0007669"/>
    <property type="project" value="InterPro"/>
</dbReference>
<dbReference type="InterPro" id="IPR008183">
    <property type="entry name" value="Aldose_1/G6P_1-epimerase"/>
</dbReference>
<dbReference type="PANTHER" id="PTHR10091:SF0">
    <property type="entry name" value="GALACTOSE MUTAROTASE"/>
    <property type="match status" value="1"/>
</dbReference>
<dbReference type="SUPFAM" id="SSF74650">
    <property type="entry name" value="Galactose mutarotase-like"/>
    <property type="match status" value="1"/>
</dbReference>
<comment type="catalytic activity">
    <reaction evidence="5">
        <text>alpha-D-glucose = beta-D-glucose</text>
        <dbReference type="Rhea" id="RHEA:10264"/>
        <dbReference type="ChEBI" id="CHEBI:15903"/>
        <dbReference type="ChEBI" id="CHEBI:17925"/>
        <dbReference type="EC" id="5.1.3.3"/>
    </reaction>
</comment>
<evidence type="ECO:0000256" key="4">
    <source>
        <dbReference type="ARBA" id="ARBA00023277"/>
    </source>
</evidence>
<reference evidence="9" key="2">
    <citation type="journal article" date="2021" name="PeerJ">
        <title>Extensive microbial diversity within the chicken gut microbiome revealed by metagenomics and culture.</title>
        <authorList>
            <person name="Gilroy R."/>
            <person name="Ravi A."/>
            <person name="Getino M."/>
            <person name="Pursley I."/>
            <person name="Horton D.L."/>
            <person name="Alikhan N.F."/>
            <person name="Baker D."/>
            <person name="Gharbi K."/>
            <person name="Hall N."/>
            <person name="Watson M."/>
            <person name="Adriaenssens E.M."/>
            <person name="Foster-Nyarko E."/>
            <person name="Jarju S."/>
            <person name="Secka A."/>
            <person name="Antonio M."/>
            <person name="Oren A."/>
            <person name="Chaudhuri R.R."/>
            <person name="La Ragione R."/>
            <person name="Hildebrand F."/>
            <person name="Pallen M.J."/>
        </authorList>
    </citation>
    <scope>NUCLEOTIDE SEQUENCE</scope>
    <source>
        <strain evidence="9">ChiW13-3771</strain>
    </source>
</reference>
<evidence type="ECO:0000256" key="5">
    <source>
        <dbReference type="PIRNR" id="PIRNR005096"/>
    </source>
</evidence>
<keyword evidence="4 5" id="KW-0119">Carbohydrate metabolism</keyword>
<comment type="caution">
    <text evidence="9">The sequence shown here is derived from an EMBL/GenBank/DDBJ whole genome shotgun (WGS) entry which is preliminary data.</text>
</comment>
<gene>
    <name evidence="9" type="ORF">IAC96_06175</name>
</gene>
<dbReference type="InterPro" id="IPR047215">
    <property type="entry name" value="Galactose_mutarotase-like"/>
</dbReference>
<dbReference type="PIRSF" id="PIRSF005096">
    <property type="entry name" value="GALM"/>
    <property type="match status" value="1"/>
</dbReference>
<comment type="similarity">
    <text evidence="2 5">Belongs to the aldose epimerase family.</text>
</comment>
<evidence type="ECO:0000256" key="2">
    <source>
        <dbReference type="ARBA" id="ARBA00006206"/>
    </source>
</evidence>
<dbReference type="GO" id="GO:0006006">
    <property type="term" value="P:glucose metabolic process"/>
    <property type="evidence" value="ECO:0007669"/>
    <property type="project" value="TreeGrafter"/>
</dbReference>
<keyword evidence="3 5" id="KW-0413">Isomerase</keyword>
<dbReference type="CDD" id="cd09019">
    <property type="entry name" value="galactose_mutarotase_like"/>
    <property type="match status" value="1"/>
</dbReference>
<dbReference type="NCBIfam" id="NF008277">
    <property type="entry name" value="PRK11055.1"/>
    <property type="match status" value="1"/>
</dbReference>
<feature type="binding site" evidence="8">
    <location>
        <begin position="80"/>
        <end position="81"/>
    </location>
    <ligand>
        <name>beta-D-galactose</name>
        <dbReference type="ChEBI" id="CHEBI:27667"/>
    </ligand>
</feature>
<dbReference type="EC" id="5.1.3.3" evidence="5"/>
<name>A0A9D1EDS9_9FIRM</name>
<evidence type="ECO:0000313" key="10">
    <source>
        <dbReference type="Proteomes" id="UP000824201"/>
    </source>
</evidence>
<comment type="pathway">
    <text evidence="1 5">Carbohydrate metabolism; hexose metabolism.</text>
</comment>
<feature type="active site" description="Proton donor" evidence="6">
    <location>
        <position position="180"/>
    </location>
</feature>
<evidence type="ECO:0000256" key="1">
    <source>
        <dbReference type="ARBA" id="ARBA00005028"/>
    </source>
</evidence>
<evidence type="ECO:0000256" key="8">
    <source>
        <dbReference type="PIRSR" id="PIRSR005096-3"/>
    </source>
</evidence>
<dbReference type="Gene3D" id="2.70.98.10">
    <property type="match status" value="1"/>
</dbReference>
<dbReference type="InterPro" id="IPR011013">
    <property type="entry name" value="Gal_mutarotase_sf_dom"/>
</dbReference>
<feature type="binding site" evidence="7">
    <location>
        <position position="252"/>
    </location>
    <ligand>
        <name>beta-D-galactose</name>
        <dbReference type="ChEBI" id="CHEBI:27667"/>
    </ligand>
</feature>
<evidence type="ECO:0000313" key="9">
    <source>
        <dbReference type="EMBL" id="HIR88522.1"/>
    </source>
</evidence>
<sequence>MGVVRELFGKTKDGTEVFLYSLANSNGMKAVLTDLGARLVRLYVPDKNGNLRDVVLGNDTVQDYENIENFYGATVGRNANRIAGAEFCLDGVTYSLAVNDNKNNLHSNPNGYHVRVWEANLGDNELGDCVTFSLFSPDGDQGYPGNLEVSVTYTLTEENALMIHYRAVGDQNTIVNLTNHSFFNLNGHESGSIINHQVWMDADYFTKADAESIPTGELVAVKDTPMDFTALRRVGDAIDSDYEAIVFGKGYDHNWVLNNQEEFELVARAIGDQSGIEMEVYTDLPGMQLYTGNFIDHEAGKDGVIYEKRDGICFETQYFPDAIHHSNFASPVRKAGEEYETTTVYKFC</sequence>
<dbReference type="InterPro" id="IPR015443">
    <property type="entry name" value="Aldose_1-epimerase"/>
</dbReference>
<dbReference type="Proteomes" id="UP000824201">
    <property type="component" value="Unassembled WGS sequence"/>
</dbReference>